<dbReference type="SMART" id="SM00326">
    <property type="entry name" value="SH3"/>
    <property type="match status" value="1"/>
</dbReference>
<dbReference type="InterPro" id="IPR050670">
    <property type="entry name" value="STAM"/>
</dbReference>
<dbReference type="SMART" id="SM00288">
    <property type="entry name" value="VHS"/>
    <property type="match status" value="1"/>
</dbReference>
<comment type="subcellular location">
    <subcellularLocation>
        <location evidence="1">Endosome</location>
    </subcellularLocation>
</comment>
<dbReference type="InterPro" id="IPR002014">
    <property type="entry name" value="VHS_dom"/>
</dbReference>
<dbReference type="CDD" id="cd11820">
    <property type="entry name" value="SH3_STAM"/>
    <property type="match status" value="1"/>
</dbReference>
<evidence type="ECO:0000259" key="10">
    <source>
        <dbReference type="PROSITE" id="PS50179"/>
    </source>
</evidence>
<dbReference type="InterPro" id="IPR008942">
    <property type="entry name" value="ENTH_VHS"/>
</dbReference>
<keyword evidence="12" id="KW-1185">Reference proteome</keyword>
<evidence type="ECO:0000259" key="9">
    <source>
        <dbReference type="PROSITE" id="PS50002"/>
    </source>
</evidence>
<dbReference type="Gene3D" id="1.20.5.1940">
    <property type="match status" value="1"/>
</dbReference>
<protein>
    <recommendedName>
        <fullName evidence="13">Signal transducing adapter molecule 1</fullName>
    </recommendedName>
</protein>
<evidence type="ECO:0000256" key="4">
    <source>
        <dbReference type="ARBA" id="ARBA00022448"/>
    </source>
</evidence>
<dbReference type="Proteomes" id="UP001153620">
    <property type="component" value="Chromosome 1"/>
</dbReference>
<dbReference type="PANTHER" id="PTHR45929">
    <property type="entry name" value="JAK PATHWAY SIGNAL TRANSDUCTION ADAPTOR MOLECULE"/>
    <property type="match status" value="1"/>
</dbReference>
<gene>
    <name evidence="11" type="ORF">CHIRRI_LOCUS4511</name>
</gene>
<dbReference type="PANTHER" id="PTHR45929:SF3">
    <property type="entry name" value="JAK PATHWAY SIGNAL TRANSDUCTION ADAPTOR MOLECULE"/>
    <property type="match status" value="1"/>
</dbReference>
<evidence type="ECO:0000256" key="8">
    <source>
        <dbReference type="SAM" id="MobiDB-lite"/>
    </source>
</evidence>
<evidence type="ECO:0008006" key="13">
    <source>
        <dbReference type="Google" id="ProtNLM"/>
    </source>
</evidence>
<dbReference type="InterPro" id="IPR001452">
    <property type="entry name" value="SH3_domain"/>
</dbReference>
<keyword evidence="6" id="KW-0653">Protein transport</keyword>
<reference evidence="11" key="2">
    <citation type="submission" date="2022-10" db="EMBL/GenBank/DDBJ databases">
        <authorList>
            <consortium name="ENA_rothamsted_submissions"/>
            <consortium name="culmorum"/>
            <person name="King R."/>
        </authorList>
    </citation>
    <scope>NUCLEOTIDE SEQUENCE</scope>
</reference>
<evidence type="ECO:0000313" key="11">
    <source>
        <dbReference type="EMBL" id="CAG9801589.1"/>
    </source>
</evidence>
<keyword evidence="4" id="KW-0813">Transport</keyword>
<evidence type="ECO:0000256" key="2">
    <source>
        <dbReference type="ARBA" id="ARBA00009666"/>
    </source>
</evidence>
<evidence type="ECO:0000313" key="12">
    <source>
        <dbReference type="Proteomes" id="UP001153620"/>
    </source>
</evidence>
<dbReference type="InterPro" id="IPR036028">
    <property type="entry name" value="SH3-like_dom_sf"/>
</dbReference>
<evidence type="ECO:0000256" key="7">
    <source>
        <dbReference type="PROSITE-ProRule" id="PRU00192"/>
    </source>
</evidence>
<dbReference type="Gene3D" id="2.30.30.40">
    <property type="entry name" value="SH3 Domains"/>
    <property type="match status" value="1"/>
</dbReference>
<dbReference type="SUPFAM" id="SSF50044">
    <property type="entry name" value="SH3-domain"/>
    <property type="match status" value="1"/>
</dbReference>
<dbReference type="OrthoDB" id="10068368at2759"/>
<dbReference type="CDD" id="cd21388">
    <property type="entry name" value="GAT_STAM"/>
    <property type="match status" value="1"/>
</dbReference>
<dbReference type="SUPFAM" id="SSF48464">
    <property type="entry name" value="ENTH/VHS domain"/>
    <property type="match status" value="1"/>
</dbReference>
<evidence type="ECO:0000256" key="5">
    <source>
        <dbReference type="ARBA" id="ARBA00022753"/>
    </source>
</evidence>
<name>A0A9N9RNB3_9DIPT</name>
<sequence length="595" mass="67583">MGIFGNSASPLETEIEKATSETNITEKWSLIMDVCDKIGSNPINAKESLRIIIKRLNHADPHVVMQAITLLDACINNCGKNYHLEVASREFEQEFKKLVIKSQPTVANKLKQCLKKWAEGDFKADPQLNLIPSLYNKMKSEGHDFVDHSTPVKREIEKSSDPNVVSSQQEEDDIAKAIELSLKEKFTPSKAASSITATASSLYPSMSDVLNNSSATVTAIKAPEPRKVRAIYDFEAAEDNELTFKAGEIIMVIEESDPNWWRGSNHRGEGYFPANFVSADLSSEPEDLMQKETRKSNKVPNNNDEPKIERPVEINEEAIDRLLFLLHEADPEDPSQDTDEMMRLENFVNQMGPLIDSELERVDRRHAQLTQLSSDLIDTINLYHSLMRDTEKIPIMNTFPNMQHQMYRPNSSYRMPSNMVDPHLIGQMGIPEQMHQNFPSHLVQSGNMSGHMSQINNQSPSQEQMMQQYQHPINGIQQMPQMPSAIYHNNQSQDMSQASMPSQQNHSSLPPTFPQNHNLAQNYSLSPLQQHHQQMTRMTPQNFQMNPNMIPLNQQIQQQQQITDMLGNMTLQSTTMNYPSQQTIDAAAQPLYQQP</sequence>
<dbReference type="PROSITE" id="PS50002">
    <property type="entry name" value="SH3"/>
    <property type="match status" value="1"/>
</dbReference>
<dbReference type="Pfam" id="PF00790">
    <property type="entry name" value="VHS"/>
    <property type="match status" value="1"/>
</dbReference>
<evidence type="ECO:0000256" key="1">
    <source>
        <dbReference type="ARBA" id="ARBA00004177"/>
    </source>
</evidence>
<dbReference type="CDD" id="cd03568">
    <property type="entry name" value="VHS_STAM"/>
    <property type="match status" value="1"/>
</dbReference>
<dbReference type="PROSITE" id="PS50330">
    <property type="entry name" value="UIM"/>
    <property type="match status" value="1"/>
</dbReference>
<accession>A0A9N9RNB3</accession>
<dbReference type="GO" id="GO:0035091">
    <property type="term" value="F:phosphatidylinositol binding"/>
    <property type="evidence" value="ECO:0007669"/>
    <property type="project" value="InterPro"/>
</dbReference>
<organism evidence="11 12">
    <name type="scientific">Chironomus riparius</name>
    <dbReference type="NCBI Taxonomy" id="315576"/>
    <lineage>
        <taxon>Eukaryota</taxon>
        <taxon>Metazoa</taxon>
        <taxon>Ecdysozoa</taxon>
        <taxon>Arthropoda</taxon>
        <taxon>Hexapoda</taxon>
        <taxon>Insecta</taxon>
        <taxon>Pterygota</taxon>
        <taxon>Neoptera</taxon>
        <taxon>Endopterygota</taxon>
        <taxon>Diptera</taxon>
        <taxon>Nematocera</taxon>
        <taxon>Chironomoidea</taxon>
        <taxon>Chironomidae</taxon>
        <taxon>Chironominae</taxon>
        <taxon>Chironomus</taxon>
    </lineage>
</organism>
<dbReference type="GO" id="GO:0043328">
    <property type="term" value="P:protein transport to vacuole involved in ubiquitin-dependent protein catabolic process via the multivesicular body sorting pathway"/>
    <property type="evidence" value="ECO:0007669"/>
    <property type="project" value="TreeGrafter"/>
</dbReference>
<dbReference type="EMBL" id="OU895877">
    <property type="protein sequence ID" value="CAG9801589.1"/>
    <property type="molecule type" value="Genomic_DNA"/>
</dbReference>
<dbReference type="Gene3D" id="1.25.40.90">
    <property type="match status" value="1"/>
</dbReference>
<dbReference type="FunFam" id="1.25.40.90:FF:000009">
    <property type="entry name" value="Putative signal transducing adapter molecule 1"/>
    <property type="match status" value="1"/>
</dbReference>
<dbReference type="GO" id="GO:0043130">
    <property type="term" value="F:ubiquitin binding"/>
    <property type="evidence" value="ECO:0007669"/>
    <property type="project" value="InterPro"/>
</dbReference>
<dbReference type="PROSITE" id="PS50179">
    <property type="entry name" value="VHS"/>
    <property type="match status" value="1"/>
</dbReference>
<dbReference type="InterPro" id="IPR003903">
    <property type="entry name" value="UIM_dom"/>
</dbReference>
<keyword evidence="3 7" id="KW-0728">SH3 domain</keyword>
<keyword evidence="5" id="KW-0967">Endosome</keyword>
<dbReference type="AlphaFoldDB" id="A0A9N9RNB3"/>
<evidence type="ECO:0000256" key="6">
    <source>
        <dbReference type="ARBA" id="ARBA00022927"/>
    </source>
</evidence>
<evidence type="ECO:0000256" key="3">
    <source>
        <dbReference type="ARBA" id="ARBA00022443"/>
    </source>
</evidence>
<dbReference type="PRINTS" id="PR00452">
    <property type="entry name" value="SH3DOMAIN"/>
</dbReference>
<comment type="similarity">
    <text evidence="2">Belongs to the STAM family.</text>
</comment>
<feature type="domain" description="VHS" evidence="10">
    <location>
        <begin position="18"/>
        <end position="146"/>
    </location>
</feature>
<dbReference type="GO" id="GO:0033565">
    <property type="term" value="C:ESCRT-0 complex"/>
    <property type="evidence" value="ECO:0007669"/>
    <property type="project" value="TreeGrafter"/>
</dbReference>
<dbReference type="Pfam" id="PF00018">
    <property type="entry name" value="SH3_1"/>
    <property type="match status" value="1"/>
</dbReference>
<proteinExistence type="inferred from homology"/>
<reference evidence="11" key="1">
    <citation type="submission" date="2022-01" db="EMBL/GenBank/DDBJ databases">
        <authorList>
            <person name="King R."/>
        </authorList>
    </citation>
    <scope>NUCLEOTIDE SEQUENCE</scope>
</reference>
<feature type="region of interest" description="Disordered" evidence="8">
    <location>
        <begin position="491"/>
        <end position="519"/>
    </location>
</feature>
<feature type="domain" description="SH3" evidence="9">
    <location>
        <begin position="223"/>
        <end position="282"/>
    </location>
</feature>